<sequence length="40" mass="4451">MKDEAGTYYHKHCGYSGAVPAPHFLAQQAQLATLYPVLSW</sequence>
<accession>A0A1I1TN23</accession>
<organism evidence="1 2">
    <name type="scientific">Sulfitobacter brevis</name>
    <dbReference type="NCBI Taxonomy" id="74348"/>
    <lineage>
        <taxon>Bacteria</taxon>
        <taxon>Pseudomonadati</taxon>
        <taxon>Pseudomonadota</taxon>
        <taxon>Alphaproteobacteria</taxon>
        <taxon>Rhodobacterales</taxon>
        <taxon>Roseobacteraceae</taxon>
        <taxon>Sulfitobacter</taxon>
    </lineage>
</organism>
<evidence type="ECO:0000313" key="1">
    <source>
        <dbReference type="EMBL" id="SFD58588.1"/>
    </source>
</evidence>
<gene>
    <name evidence="1" type="ORF">SAMN04488523_101407</name>
</gene>
<proteinExistence type="predicted"/>
<evidence type="ECO:0000313" key="2">
    <source>
        <dbReference type="Proteomes" id="UP000198977"/>
    </source>
</evidence>
<dbReference type="EMBL" id="FOMW01000001">
    <property type="protein sequence ID" value="SFD58588.1"/>
    <property type="molecule type" value="Genomic_DNA"/>
</dbReference>
<name>A0A1I1TN23_9RHOB</name>
<dbReference type="AlphaFoldDB" id="A0A1I1TN23"/>
<reference evidence="2" key="1">
    <citation type="submission" date="2016-10" db="EMBL/GenBank/DDBJ databases">
        <authorList>
            <person name="Varghese N."/>
            <person name="Submissions S."/>
        </authorList>
    </citation>
    <scope>NUCLEOTIDE SEQUENCE [LARGE SCALE GENOMIC DNA]</scope>
    <source>
        <strain evidence="2">DSM 11443</strain>
    </source>
</reference>
<dbReference type="Proteomes" id="UP000198977">
    <property type="component" value="Unassembled WGS sequence"/>
</dbReference>
<protein>
    <submittedName>
        <fullName evidence="1">Uncharacterized protein</fullName>
    </submittedName>
</protein>
<keyword evidence="2" id="KW-1185">Reference proteome</keyword>